<evidence type="ECO:0000256" key="2">
    <source>
        <dbReference type="ARBA" id="ARBA00023125"/>
    </source>
</evidence>
<evidence type="ECO:0000259" key="4">
    <source>
        <dbReference type="PROSITE" id="PS50932"/>
    </source>
</evidence>
<dbReference type="CDD" id="cd01392">
    <property type="entry name" value="HTH_LacI"/>
    <property type="match status" value="1"/>
</dbReference>
<dbReference type="PROSITE" id="PS50932">
    <property type="entry name" value="HTH_LACI_2"/>
    <property type="match status" value="1"/>
</dbReference>
<feature type="domain" description="HTH lacI-type" evidence="4">
    <location>
        <begin position="6"/>
        <end position="60"/>
    </location>
</feature>
<organism evidence="5 6">
    <name type="scientific">Neolewinella lacunae</name>
    <dbReference type="NCBI Taxonomy" id="1517758"/>
    <lineage>
        <taxon>Bacteria</taxon>
        <taxon>Pseudomonadati</taxon>
        <taxon>Bacteroidota</taxon>
        <taxon>Saprospiria</taxon>
        <taxon>Saprospirales</taxon>
        <taxon>Lewinellaceae</taxon>
        <taxon>Neolewinella</taxon>
    </lineage>
</organism>
<keyword evidence="2 5" id="KW-0238">DNA-binding</keyword>
<dbReference type="InterPro" id="IPR028082">
    <property type="entry name" value="Peripla_BP_I"/>
</dbReference>
<evidence type="ECO:0000256" key="3">
    <source>
        <dbReference type="ARBA" id="ARBA00023163"/>
    </source>
</evidence>
<dbReference type="AlphaFoldDB" id="A0A923T952"/>
<keyword evidence="6" id="KW-1185">Reference proteome</keyword>
<dbReference type="InterPro" id="IPR000843">
    <property type="entry name" value="HTH_LacI"/>
</dbReference>
<dbReference type="PANTHER" id="PTHR30146:SF109">
    <property type="entry name" value="HTH-TYPE TRANSCRIPTIONAL REGULATOR GALS"/>
    <property type="match status" value="1"/>
</dbReference>
<dbReference type="SUPFAM" id="SSF47413">
    <property type="entry name" value="lambda repressor-like DNA-binding domains"/>
    <property type="match status" value="1"/>
</dbReference>
<evidence type="ECO:0000313" key="6">
    <source>
        <dbReference type="Proteomes" id="UP000650081"/>
    </source>
</evidence>
<proteinExistence type="predicted"/>
<comment type="caution">
    <text evidence="5">The sequence shown here is derived from an EMBL/GenBank/DDBJ whole genome shotgun (WGS) entry which is preliminary data.</text>
</comment>
<dbReference type="InterPro" id="IPR010982">
    <property type="entry name" value="Lambda_DNA-bd_dom_sf"/>
</dbReference>
<keyword evidence="3" id="KW-0804">Transcription</keyword>
<protein>
    <submittedName>
        <fullName evidence="5">LacI family DNA-binding transcriptional regulator</fullName>
    </submittedName>
</protein>
<dbReference type="Gene3D" id="1.10.260.40">
    <property type="entry name" value="lambda repressor-like DNA-binding domains"/>
    <property type="match status" value="1"/>
</dbReference>
<dbReference type="SUPFAM" id="SSF53822">
    <property type="entry name" value="Periplasmic binding protein-like I"/>
    <property type="match status" value="1"/>
</dbReference>
<sequence>MAKARTTIHDIAKELHITAATVSRALNGNQAISARTRQAVADAAVRLQYKPNQIAASLRTGKTFTVGVLVPAADRSFFGSIIRGIEEVLAAAHYSVIVAQTHEGQQAEERAVETLLRLQVDGILASVAKGSAEFHYFEKVRQAGVPLLFFDNVWRSMPVSSVVIDDYLGAYRATEHLIEQGCRRIVHLWGHRTSYLYQERLRGYKAALADAGIRVDDTLVYECKSDPAAGQRITADILAQHPDVDGIFSSSDFAAVGVLQSLQAAGIDVPGQIAIIGFANEPFTQFVTPALSTVDQHTHTMGQIAAELFLEEIQANKPFTPHVRILEPDLVLRGSSLRKA</sequence>
<name>A0A923T952_9BACT</name>
<dbReference type="EMBL" id="JACSIT010000120">
    <property type="protein sequence ID" value="MBC6995216.1"/>
    <property type="molecule type" value="Genomic_DNA"/>
</dbReference>
<keyword evidence="1" id="KW-0805">Transcription regulation</keyword>
<evidence type="ECO:0000313" key="5">
    <source>
        <dbReference type="EMBL" id="MBC6995216.1"/>
    </source>
</evidence>
<dbReference type="PANTHER" id="PTHR30146">
    <property type="entry name" value="LACI-RELATED TRANSCRIPTIONAL REPRESSOR"/>
    <property type="match status" value="1"/>
</dbReference>
<evidence type="ECO:0000256" key="1">
    <source>
        <dbReference type="ARBA" id="ARBA00023015"/>
    </source>
</evidence>
<dbReference type="InterPro" id="IPR001761">
    <property type="entry name" value="Peripla_BP/Lac1_sug-bd_dom"/>
</dbReference>
<gene>
    <name evidence="5" type="ORF">H9S92_13640</name>
</gene>
<dbReference type="RefSeq" id="WP_187467263.1">
    <property type="nucleotide sequence ID" value="NZ_JACSIT010000120.1"/>
</dbReference>
<dbReference type="SMART" id="SM00354">
    <property type="entry name" value="HTH_LACI"/>
    <property type="match status" value="1"/>
</dbReference>
<dbReference type="CDD" id="cd06267">
    <property type="entry name" value="PBP1_LacI_sugar_binding-like"/>
    <property type="match status" value="1"/>
</dbReference>
<dbReference type="Pfam" id="PF00356">
    <property type="entry name" value="LacI"/>
    <property type="match status" value="1"/>
</dbReference>
<dbReference type="Gene3D" id="3.40.50.2300">
    <property type="match status" value="2"/>
</dbReference>
<dbReference type="GO" id="GO:0003700">
    <property type="term" value="F:DNA-binding transcription factor activity"/>
    <property type="evidence" value="ECO:0007669"/>
    <property type="project" value="TreeGrafter"/>
</dbReference>
<reference evidence="5" key="1">
    <citation type="submission" date="2020-08" db="EMBL/GenBank/DDBJ databases">
        <title>Lewinella bacteria from marine environments.</title>
        <authorList>
            <person name="Zhong Y."/>
        </authorList>
    </citation>
    <scope>NUCLEOTIDE SEQUENCE</scope>
    <source>
        <strain evidence="5">KCTC 42187</strain>
    </source>
</reference>
<accession>A0A923T952</accession>
<dbReference type="Pfam" id="PF00532">
    <property type="entry name" value="Peripla_BP_1"/>
    <property type="match status" value="1"/>
</dbReference>
<dbReference type="GO" id="GO:0000976">
    <property type="term" value="F:transcription cis-regulatory region binding"/>
    <property type="evidence" value="ECO:0007669"/>
    <property type="project" value="TreeGrafter"/>
</dbReference>
<dbReference type="Proteomes" id="UP000650081">
    <property type="component" value="Unassembled WGS sequence"/>
</dbReference>